<dbReference type="InterPro" id="IPR006292">
    <property type="entry name" value="RNase_D"/>
</dbReference>
<dbReference type="EMBL" id="RQXV01000003">
    <property type="protein sequence ID" value="RRC99896.1"/>
    <property type="molecule type" value="Genomic_DNA"/>
</dbReference>
<dbReference type="EC" id="3.1.13.5" evidence="6"/>
<dbReference type="Gene3D" id="1.10.150.80">
    <property type="entry name" value="HRDC domain"/>
    <property type="match status" value="2"/>
</dbReference>
<comment type="catalytic activity">
    <reaction evidence="6">
        <text>Exonucleolytic cleavage that removes extra residues from the 3'-terminus of tRNA to produce 5'-mononucleotides.</text>
        <dbReference type="EC" id="3.1.13.5"/>
    </reaction>
</comment>
<dbReference type="GO" id="GO:0033890">
    <property type="term" value="F:ribonuclease D activity"/>
    <property type="evidence" value="ECO:0007669"/>
    <property type="project" value="UniProtKB-UniRule"/>
</dbReference>
<comment type="cofactor">
    <cofactor evidence="6">
        <name>a divalent metal cation</name>
        <dbReference type="ChEBI" id="CHEBI:60240"/>
    </cofactor>
</comment>
<evidence type="ECO:0000256" key="4">
    <source>
        <dbReference type="ARBA" id="ARBA00022801"/>
    </source>
</evidence>
<sequence length="393" mass="45113">MTEPYNWKALESTADQPVWITDDETLAHYCQQWQSLPLIALDTEFIRVDSFYPIPGLIQVADDKACYLIDPLQIEDYAPMVQLFRNPNLLKVLHAGNEDLELFFYMFGELPKPFFDTQIAAGFLGWGFSMGYQRLVEHALGVQLDKGETTSDWLQRPLTESQERYAALDVAYLPALCQQQVAELEQRGMYSWMQEEAQQLLDQTPDTDPDGVRYYQRFSQAWKLPPEKMAALRDLSAWRERISRQRDVPRNRVLRNQTLLEIVNNWPATTQALSRVKDIRSSQVRQDGEVILGYLKMAAQSALAKPPAPIQRPLSYKWNKPLKALKALSRAKAEELDIAPEVLLRKKDLDALIRTEKDGQYSLPPSLSGWRKEVIGEALLSELKVLVNKAEML</sequence>
<dbReference type="PANTHER" id="PTHR47649:SF1">
    <property type="entry name" value="RIBONUCLEASE D"/>
    <property type="match status" value="1"/>
</dbReference>
<dbReference type="InterPro" id="IPR012337">
    <property type="entry name" value="RNaseH-like_sf"/>
</dbReference>
<dbReference type="InterPro" id="IPR036397">
    <property type="entry name" value="RNaseH_sf"/>
</dbReference>
<keyword evidence="2 6" id="KW-0819">tRNA processing</keyword>
<protein>
    <recommendedName>
        <fullName evidence="6">Ribonuclease D</fullName>
        <shortName evidence="6">RNase D</shortName>
        <ecNumber evidence="6">3.1.13.5</ecNumber>
    </recommendedName>
</protein>
<evidence type="ECO:0000259" key="7">
    <source>
        <dbReference type="PROSITE" id="PS50967"/>
    </source>
</evidence>
<dbReference type="CDD" id="cd06142">
    <property type="entry name" value="RNaseD_exo"/>
    <property type="match status" value="1"/>
</dbReference>
<dbReference type="GO" id="GO:0003676">
    <property type="term" value="F:nucleic acid binding"/>
    <property type="evidence" value="ECO:0007669"/>
    <property type="project" value="InterPro"/>
</dbReference>
<keyword evidence="5 6" id="KW-0269">Exonuclease</keyword>
<evidence type="ECO:0000256" key="2">
    <source>
        <dbReference type="ARBA" id="ARBA00022694"/>
    </source>
</evidence>
<proteinExistence type="inferred from homology"/>
<keyword evidence="3 6" id="KW-0540">Nuclease</keyword>
<evidence type="ECO:0000256" key="5">
    <source>
        <dbReference type="ARBA" id="ARBA00022839"/>
    </source>
</evidence>
<dbReference type="InterPro" id="IPR010997">
    <property type="entry name" value="HRDC-like_sf"/>
</dbReference>
<dbReference type="PROSITE" id="PS50967">
    <property type="entry name" value="HRDC"/>
    <property type="match status" value="1"/>
</dbReference>
<dbReference type="HAMAP" id="MF_01899">
    <property type="entry name" value="RNase_D"/>
    <property type="match status" value="1"/>
</dbReference>
<organism evidence="8 9">
    <name type="scientific">Amphritea balenae</name>
    <dbReference type="NCBI Taxonomy" id="452629"/>
    <lineage>
        <taxon>Bacteria</taxon>
        <taxon>Pseudomonadati</taxon>
        <taxon>Pseudomonadota</taxon>
        <taxon>Gammaproteobacteria</taxon>
        <taxon>Oceanospirillales</taxon>
        <taxon>Oceanospirillaceae</taxon>
        <taxon>Amphritea</taxon>
    </lineage>
</organism>
<comment type="subcellular location">
    <subcellularLocation>
        <location evidence="6">Cytoplasm</location>
    </subcellularLocation>
</comment>
<dbReference type="GO" id="GO:0000166">
    <property type="term" value="F:nucleotide binding"/>
    <property type="evidence" value="ECO:0007669"/>
    <property type="project" value="InterPro"/>
</dbReference>
<dbReference type="Proteomes" id="UP000267535">
    <property type="component" value="Unassembled WGS sequence"/>
</dbReference>
<name>A0A3P1SRU6_9GAMM</name>
<comment type="similarity">
    <text evidence="6">Belongs to the RNase D family.</text>
</comment>
<evidence type="ECO:0000313" key="9">
    <source>
        <dbReference type="Proteomes" id="UP000267535"/>
    </source>
</evidence>
<dbReference type="Pfam" id="PF01612">
    <property type="entry name" value="DNA_pol_A_exo1"/>
    <property type="match status" value="1"/>
</dbReference>
<dbReference type="SUPFAM" id="SSF53098">
    <property type="entry name" value="Ribonuclease H-like"/>
    <property type="match status" value="1"/>
</dbReference>
<keyword evidence="1 6" id="KW-0963">Cytoplasm</keyword>
<dbReference type="NCBIfam" id="TIGR01388">
    <property type="entry name" value="rnd"/>
    <property type="match status" value="1"/>
</dbReference>
<dbReference type="Pfam" id="PF00570">
    <property type="entry name" value="HRDC"/>
    <property type="match status" value="1"/>
</dbReference>
<dbReference type="InterPro" id="IPR051086">
    <property type="entry name" value="RNase_D-like"/>
</dbReference>
<dbReference type="PANTHER" id="PTHR47649">
    <property type="entry name" value="RIBONUCLEASE D"/>
    <property type="match status" value="1"/>
</dbReference>
<dbReference type="SMART" id="SM00474">
    <property type="entry name" value="35EXOc"/>
    <property type="match status" value="1"/>
</dbReference>
<keyword evidence="9" id="KW-1185">Reference proteome</keyword>
<evidence type="ECO:0000256" key="3">
    <source>
        <dbReference type="ARBA" id="ARBA00022722"/>
    </source>
</evidence>
<dbReference type="RefSeq" id="WP_124925366.1">
    <property type="nucleotide sequence ID" value="NZ_BMOH01000005.1"/>
</dbReference>
<dbReference type="OrthoDB" id="9800549at2"/>
<feature type="domain" description="HRDC" evidence="7">
    <location>
        <begin position="225"/>
        <end position="305"/>
    </location>
</feature>
<dbReference type="InterPro" id="IPR002121">
    <property type="entry name" value="HRDC_dom"/>
</dbReference>
<dbReference type="GO" id="GO:0042780">
    <property type="term" value="P:tRNA 3'-end processing"/>
    <property type="evidence" value="ECO:0007669"/>
    <property type="project" value="UniProtKB-UniRule"/>
</dbReference>
<evidence type="ECO:0000256" key="6">
    <source>
        <dbReference type="HAMAP-Rule" id="MF_01899"/>
    </source>
</evidence>
<evidence type="ECO:0000313" key="8">
    <source>
        <dbReference type="EMBL" id="RRC99896.1"/>
    </source>
</evidence>
<dbReference type="SMART" id="SM00341">
    <property type="entry name" value="HRDC"/>
    <property type="match status" value="1"/>
</dbReference>
<reference evidence="8 9" key="1">
    <citation type="submission" date="2018-11" db="EMBL/GenBank/DDBJ databases">
        <title>The draft genome sequence of Amphritea balenae JAMM 1525T.</title>
        <authorList>
            <person name="Fang Z."/>
            <person name="Zhang Y."/>
            <person name="Han X."/>
        </authorList>
    </citation>
    <scope>NUCLEOTIDE SEQUENCE [LARGE SCALE GENOMIC DNA]</scope>
    <source>
        <strain evidence="8 9">JAMM 1525</strain>
    </source>
</reference>
<dbReference type="SUPFAM" id="SSF47819">
    <property type="entry name" value="HRDC-like"/>
    <property type="match status" value="2"/>
</dbReference>
<gene>
    <name evidence="6 8" type="primary">rnd</name>
    <name evidence="8" type="ORF">EHS89_06645</name>
</gene>
<dbReference type="InterPro" id="IPR044876">
    <property type="entry name" value="HRDC_dom_sf"/>
</dbReference>
<accession>A0A3P1SRU6</accession>
<keyword evidence="4 6" id="KW-0378">Hydrolase</keyword>
<dbReference type="InterPro" id="IPR002562">
    <property type="entry name" value="3'-5'_exonuclease_dom"/>
</dbReference>
<dbReference type="GO" id="GO:0008408">
    <property type="term" value="F:3'-5' exonuclease activity"/>
    <property type="evidence" value="ECO:0007669"/>
    <property type="project" value="InterPro"/>
</dbReference>
<comment type="function">
    <text evidence="6">Exonuclease involved in the 3' processing of various precursor tRNAs. Initiates hydrolysis at the 3'-terminus of an RNA molecule and releases 5'-mononucleotides.</text>
</comment>
<comment type="caution">
    <text evidence="8">The sequence shown here is derived from an EMBL/GenBank/DDBJ whole genome shotgun (WGS) entry which is preliminary data.</text>
</comment>
<dbReference type="GO" id="GO:0005737">
    <property type="term" value="C:cytoplasm"/>
    <property type="evidence" value="ECO:0007669"/>
    <property type="project" value="UniProtKB-SubCell"/>
</dbReference>
<dbReference type="Gene3D" id="3.30.420.10">
    <property type="entry name" value="Ribonuclease H-like superfamily/Ribonuclease H"/>
    <property type="match status" value="1"/>
</dbReference>
<dbReference type="AlphaFoldDB" id="A0A3P1SRU6"/>
<evidence type="ECO:0000256" key="1">
    <source>
        <dbReference type="ARBA" id="ARBA00022490"/>
    </source>
</evidence>